<dbReference type="EMBL" id="SBHS01000024">
    <property type="protein sequence ID" value="TWU72781.1"/>
    <property type="molecule type" value="Genomic_DNA"/>
</dbReference>
<sequence>MIQVQKLTAEVLLAAPRRSAAIPNHNGRLALYDVSTHKFGDKTVKEVRVIDLQTRQSSDPGTNHVLMSNEHSIIAEFDGPIEYVKLKKLDDGSVVFMVTGQVGDDGLLYNQEAHQKPSTGRTFDSARIRLASLENQQPYSLWYNKLQQGASGKWELAGHLLNLVDNNHLDIPGSMLDVDDPPGTFDISHRGAVFIAQDRTILDPGEFAPCYSNLVTRTWDNGDDEQDPPKGFEFAGDAENIIMASAKFGRTVLSRLRLRDGETPHILFKQGTASAFYPLKDGQWDDLLVSSSSFVDSSLWQVVNVSDAAVIEIIPLATKAGIKYGLAQDMITEFWNFDEIRSTLLTCWWLKWNMAAWAEQGYIITCPNITGRVGYGREFARRINGEWGGRAFQDLLNLIIFLEKLPYLAQDKAVLAGASYSGYMVSWMLGHEIINKFCCAIWHDGIFNLSSFFLQTDVLYESGNFEGALYPWQRPNAFERFNPARPKLLRNWRNAPPTLVIHSEKDYRCPITEGIATYNTIKGNGVPSRFLIFPNEGHWVLDPENSLVWHNTVWDWVNKCVSGNIKRGDMNW</sequence>
<name>A0A5C6G8Z0_METRR</name>
<dbReference type="PANTHER" id="PTHR42776">
    <property type="entry name" value="SERINE PEPTIDASE S9 FAMILY MEMBER"/>
    <property type="match status" value="1"/>
</dbReference>
<reference evidence="7" key="1">
    <citation type="submission" date="2018-12" db="EMBL/GenBank/DDBJ databases">
        <title>The complete genome of Metarhizium rileyi, a key fungal pathogen of Lepidoptera.</title>
        <authorList>
            <person name="Binneck E."/>
            <person name="Lastra C.C.L."/>
            <person name="Sosa-Gomez D.R."/>
        </authorList>
    </citation>
    <scope>NUCLEOTIDE SEQUENCE [LARGE SCALE GENOMIC DNA]</scope>
    <source>
        <strain evidence="7">Cep018-CH2</strain>
    </source>
</reference>
<accession>A0A5C6G8Z0</accession>
<evidence type="ECO:0000256" key="1">
    <source>
        <dbReference type="ARBA" id="ARBA00010040"/>
    </source>
</evidence>
<feature type="domain" description="Peptidase S9 prolyl oligopeptidase catalytic" evidence="5">
    <location>
        <begin position="348"/>
        <end position="562"/>
    </location>
</feature>
<dbReference type="Gene3D" id="3.40.50.1820">
    <property type="entry name" value="alpha/beta hydrolase"/>
    <property type="match status" value="1"/>
</dbReference>
<organism evidence="6 7">
    <name type="scientific">Metarhizium rileyi (strain RCEF 4871)</name>
    <name type="common">Nomuraea rileyi</name>
    <dbReference type="NCBI Taxonomy" id="1649241"/>
    <lineage>
        <taxon>Eukaryota</taxon>
        <taxon>Fungi</taxon>
        <taxon>Dikarya</taxon>
        <taxon>Ascomycota</taxon>
        <taxon>Pezizomycotina</taxon>
        <taxon>Sordariomycetes</taxon>
        <taxon>Hypocreomycetidae</taxon>
        <taxon>Hypocreales</taxon>
        <taxon>Clavicipitaceae</taxon>
        <taxon>Metarhizium</taxon>
    </lineage>
</organism>
<evidence type="ECO:0000313" key="7">
    <source>
        <dbReference type="Proteomes" id="UP000317257"/>
    </source>
</evidence>
<comment type="caution">
    <text evidence="6">The sequence shown here is derived from an EMBL/GenBank/DDBJ whole genome shotgun (WGS) entry which is preliminary data.</text>
</comment>
<evidence type="ECO:0000256" key="2">
    <source>
        <dbReference type="ARBA" id="ARBA00022729"/>
    </source>
</evidence>
<keyword evidence="3" id="KW-0378">Hydrolase</keyword>
<dbReference type="GO" id="GO:0004252">
    <property type="term" value="F:serine-type endopeptidase activity"/>
    <property type="evidence" value="ECO:0007669"/>
    <property type="project" value="TreeGrafter"/>
</dbReference>
<gene>
    <name evidence="6" type="ORF">ED733_003518</name>
</gene>
<evidence type="ECO:0000259" key="5">
    <source>
        <dbReference type="Pfam" id="PF00326"/>
    </source>
</evidence>
<dbReference type="GO" id="GO:0006508">
    <property type="term" value="P:proteolysis"/>
    <property type="evidence" value="ECO:0007669"/>
    <property type="project" value="InterPro"/>
</dbReference>
<dbReference type="Proteomes" id="UP000317257">
    <property type="component" value="Unassembled WGS sequence"/>
</dbReference>
<dbReference type="AlphaFoldDB" id="A0A5C6G8Z0"/>
<dbReference type="PANTHER" id="PTHR42776:SF13">
    <property type="entry name" value="DIPEPTIDYL-PEPTIDASE 5"/>
    <property type="match status" value="1"/>
</dbReference>
<keyword evidence="2" id="KW-0732">Signal</keyword>
<dbReference type="Pfam" id="PF00326">
    <property type="entry name" value="Peptidase_S9"/>
    <property type="match status" value="1"/>
</dbReference>
<evidence type="ECO:0000313" key="6">
    <source>
        <dbReference type="EMBL" id="TWU72781.1"/>
    </source>
</evidence>
<comment type="similarity">
    <text evidence="1">Belongs to the peptidase S9C family.</text>
</comment>
<protein>
    <recommendedName>
        <fullName evidence="4">Dipeptidyl-peptidase V</fullName>
    </recommendedName>
</protein>
<dbReference type="InterPro" id="IPR029058">
    <property type="entry name" value="AB_hydrolase_fold"/>
</dbReference>
<dbReference type="SUPFAM" id="SSF53474">
    <property type="entry name" value="alpha/beta-Hydrolases"/>
    <property type="match status" value="1"/>
</dbReference>
<evidence type="ECO:0000256" key="3">
    <source>
        <dbReference type="ARBA" id="ARBA00022801"/>
    </source>
</evidence>
<dbReference type="InterPro" id="IPR001375">
    <property type="entry name" value="Peptidase_S9_cat"/>
</dbReference>
<proteinExistence type="inferred from homology"/>
<evidence type="ECO:0000256" key="4">
    <source>
        <dbReference type="ARBA" id="ARBA00032829"/>
    </source>
</evidence>